<dbReference type="PRINTS" id="PR00069">
    <property type="entry name" value="ALDKETRDTASE"/>
</dbReference>
<dbReference type="PANTHER" id="PTHR43312:SF1">
    <property type="entry name" value="NADP-DEPENDENT OXIDOREDUCTASE DOMAIN-CONTAINING PROTEIN"/>
    <property type="match status" value="1"/>
</dbReference>
<dbReference type="Pfam" id="PF00248">
    <property type="entry name" value="Aldo_ket_red"/>
    <property type="match status" value="1"/>
</dbReference>
<dbReference type="InterPro" id="IPR036812">
    <property type="entry name" value="NAD(P)_OxRdtase_dom_sf"/>
</dbReference>
<accession>A0A4R2BBE3</accession>
<evidence type="ECO:0000259" key="1">
    <source>
        <dbReference type="Pfam" id="PF00248"/>
    </source>
</evidence>
<dbReference type="SUPFAM" id="SSF51430">
    <property type="entry name" value="NAD(P)-linked oxidoreductase"/>
    <property type="match status" value="1"/>
</dbReference>
<keyword evidence="3" id="KW-1185">Reference proteome</keyword>
<dbReference type="Gene3D" id="3.20.20.100">
    <property type="entry name" value="NADP-dependent oxidoreductase domain"/>
    <property type="match status" value="1"/>
</dbReference>
<dbReference type="AlphaFoldDB" id="A0A4R2BBE3"/>
<feature type="domain" description="NADP-dependent oxidoreductase" evidence="1">
    <location>
        <begin position="16"/>
        <end position="292"/>
    </location>
</feature>
<dbReference type="RefSeq" id="WP_132008461.1">
    <property type="nucleotide sequence ID" value="NZ_JABUHM010000007.1"/>
</dbReference>
<dbReference type="InterPro" id="IPR020471">
    <property type="entry name" value="AKR"/>
</dbReference>
<dbReference type="Proteomes" id="UP000295689">
    <property type="component" value="Unassembled WGS sequence"/>
</dbReference>
<gene>
    <name evidence="2" type="ORF">EV146_108343</name>
</gene>
<dbReference type="GO" id="GO:0016491">
    <property type="term" value="F:oxidoreductase activity"/>
    <property type="evidence" value="ECO:0007669"/>
    <property type="project" value="InterPro"/>
</dbReference>
<comment type="caution">
    <text evidence="2">The sequence shown here is derived from an EMBL/GenBank/DDBJ whole genome shotgun (WGS) entry which is preliminary data.</text>
</comment>
<proteinExistence type="predicted"/>
<dbReference type="InterPro" id="IPR053135">
    <property type="entry name" value="AKR2_Oxidoreductase"/>
</dbReference>
<dbReference type="PANTHER" id="PTHR43312">
    <property type="entry name" value="D-THREO-ALDOSE 1-DEHYDROGENASE"/>
    <property type="match status" value="1"/>
</dbReference>
<organism evidence="2 3">
    <name type="scientific">Mesobacillus foraminis</name>
    <dbReference type="NCBI Taxonomy" id="279826"/>
    <lineage>
        <taxon>Bacteria</taxon>
        <taxon>Bacillati</taxon>
        <taxon>Bacillota</taxon>
        <taxon>Bacilli</taxon>
        <taxon>Bacillales</taxon>
        <taxon>Bacillaceae</taxon>
        <taxon>Mesobacillus</taxon>
    </lineage>
</organism>
<dbReference type="EMBL" id="SLVV01000008">
    <property type="protein sequence ID" value="TCN24227.1"/>
    <property type="molecule type" value="Genomic_DNA"/>
</dbReference>
<reference evidence="2 3" key="1">
    <citation type="journal article" date="2015" name="Stand. Genomic Sci.">
        <title>Genomic Encyclopedia of Bacterial and Archaeal Type Strains, Phase III: the genomes of soil and plant-associated and newly described type strains.</title>
        <authorList>
            <person name="Whitman W.B."/>
            <person name="Woyke T."/>
            <person name="Klenk H.P."/>
            <person name="Zhou Y."/>
            <person name="Lilburn T.G."/>
            <person name="Beck B.J."/>
            <person name="De Vos P."/>
            <person name="Vandamme P."/>
            <person name="Eisen J.A."/>
            <person name="Garrity G."/>
            <person name="Hugenholtz P."/>
            <person name="Kyrpides N.C."/>
        </authorList>
    </citation>
    <scope>NUCLEOTIDE SEQUENCE [LARGE SCALE GENOMIC DNA]</scope>
    <source>
        <strain evidence="2 3">CV53</strain>
    </source>
</reference>
<dbReference type="InterPro" id="IPR023210">
    <property type="entry name" value="NADP_OxRdtase_dom"/>
</dbReference>
<protein>
    <recommendedName>
        <fullName evidence="1">NADP-dependent oxidoreductase domain-containing protein</fullName>
    </recommendedName>
</protein>
<evidence type="ECO:0000313" key="3">
    <source>
        <dbReference type="Proteomes" id="UP000295689"/>
    </source>
</evidence>
<dbReference type="CDD" id="cd19095">
    <property type="entry name" value="AKR_PA4992-like"/>
    <property type="match status" value="1"/>
</dbReference>
<evidence type="ECO:0000313" key="2">
    <source>
        <dbReference type="EMBL" id="TCN24227.1"/>
    </source>
</evidence>
<name>A0A4R2BBE3_9BACI</name>
<sequence>MERRKYGSTDLEVSVLGFGGAEIGGLGTPDVHSAGLELKEVEKLLGSALDAGLNVIDTAECYRDSEEKIGAAVSHRRYEYYLFTKCGHNPGFDLPNWDPAMLEMSIDRSLRRLRTDYLDVVHLHSCSEEVLRSGEVIEALQKAKEKGKVRYIGYSGDHKDAEYAVKCGAFDSLMTSINIADQEAIDLTIPEARERGMGVTIKRPVANAVWRFDAMPDQTYYHDYWERLKQLNYRFLHGSSSEIAGTALRFALSVPGVHTAIVGTANPERWSENATLLEEGNLPPEQYEIIRARWKEVAPSDWVGLE</sequence>